<keyword evidence="3" id="KW-1003">Cell membrane</keyword>
<dbReference type="STRING" id="1304275.C41B8_06672"/>
<evidence type="ECO:0000256" key="5">
    <source>
        <dbReference type="ARBA" id="ARBA00022989"/>
    </source>
</evidence>
<feature type="transmembrane region" description="Helical" evidence="7">
    <location>
        <begin position="247"/>
        <end position="273"/>
    </location>
</feature>
<organism evidence="10 11">
    <name type="scientific">Salinisphaera hydrothermalis (strain C41B8)</name>
    <dbReference type="NCBI Taxonomy" id="1304275"/>
    <lineage>
        <taxon>Bacteria</taxon>
        <taxon>Pseudomonadati</taxon>
        <taxon>Pseudomonadota</taxon>
        <taxon>Gammaproteobacteria</taxon>
        <taxon>Salinisphaerales</taxon>
        <taxon>Salinisphaeraceae</taxon>
        <taxon>Salinisphaera</taxon>
    </lineage>
</organism>
<comment type="caution">
    <text evidence="10">The sequence shown here is derived from an EMBL/GenBank/DDBJ whole genome shotgun (WGS) entry which is preliminary data.</text>
</comment>
<evidence type="ECO:0000259" key="9">
    <source>
        <dbReference type="Pfam" id="PF12704"/>
    </source>
</evidence>
<feature type="domain" description="ABC3 transporter permease C-terminal" evidence="8">
    <location>
        <begin position="261"/>
        <end position="368"/>
    </location>
</feature>
<dbReference type="InterPro" id="IPR003838">
    <property type="entry name" value="ABC3_permease_C"/>
</dbReference>
<reference evidence="10 11" key="1">
    <citation type="submission" date="2013-03" db="EMBL/GenBank/DDBJ databases">
        <title>Salinisphaera hydrothermalis C41B8 Genome Sequencing.</title>
        <authorList>
            <person name="Li C."/>
            <person name="Lai Q."/>
            <person name="Shao Z."/>
        </authorList>
    </citation>
    <scope>NUCLEOTIDE SEQUENCE [LARGE SCALE GENOMIC DNA]</scope>
    <source>
        <strain evidence="10 11">C41B8</strain>
    </source>
</reference>
<keyword evidence="11" id="KW-1185">Reference proteome</keyword>
<evidence type="ECO:0000256" key="6">
    <source>
        <dbReference type="ARBA" id="ARBA00023136"/>
    </source>
</evidence>
<dbReference type="eggNOG" id="COG0577">
    <property type="taxonomic scope" value="Bacteria"/>
</dbReference>
<accession>A0A084IMM3</accession>
<dbReference type="GO" id="GO:0005886">
    <property type="term" value="C:plasma membrane"/>
    <property type="evidence" value="ECO:0007669"/>
    <property type="project" value="UniProtKB-SubCell"/>
</dbReference>
<sequence length="378" mass="39559">MMVSLARKTLLHEWRRFLPAMLAVSFATLLQLLQAALVLGIFGGAAVYVSDSNADLWVGYPGTQSVDQGRPIDGDIASLLEMNPQIESVEPFYLLDGDWRGGHGTGGVSVFVSGVSTRPGAMMFARVLTPALRARLAYPESVIVDPADLNKLGVQVGDTASVNGHLVRVVGTARGLRALGGADIVTSLQTARMLDPAPSDSGGPTYLVARLRHPAAASSVVADINGHSGFGRYQAWTAPAFARLSVLFWLFNTGAGAGVLFLAVIVFVVGAIITSQALMAAVAASVNEYATLNALGVGKRSLRWVVLEQAFWVGACGVVLASVLAALLIWLAHSNNVPVAMQPSVAAACLGLVMALVAVSGLMAMRSMQRADPATLLR</sequence>
<keyword evidence="6 7" id="KW-0472">Membrane</keyword>
<keyword evidence="5 7" id="KW-1133">Transmembrane helix</keyword>
<keyword evidence="2" id="KW-0813">Transport</keyword>
<dbReference type="InterPro" id="IPR025857">
    <property type="entry name" value="MacB_PCD"/>
</dbReference>
<feature type="transmembrane region" description="Helical" evidence="7">
    <location>
        <begin position="345"/>
        <end position="365"/>
    </location>
</feature>
<keyword evidence="10" id="KW-0449">Lipoprotein</keyword>
<dbReference type="EMBL" id="APNK01000007">
    <property type="protein sequence ID" value="KEZ77957.1"/>
    <property type="molecule type" value="Genomic_DNA"/>
</dbReference>
<evidence type="ECO:0000256" key="2">
    <source>
        <dbReference type="ARBA" id="ARBA00022448"/>
    </source>
</evidence>
<dbReference type="Pfam" id="PF02687">
    <property type="entry name" value="FtsX"/>
    <property type="match status" value="1"/>
</dbReference>
<feature type="transmembrane region" description="Helical" evidence="7">
    <location>
        <begin position="310"/>
        <end position="333"/>
    </location>
</feature>
<comment type="subcellular location">
    <subcellularLocation>
        <location evidence="1">Cell membrane</location>
        <topology evidence="1">Multi-pass membrane protein</topology>
    </subcellularLocation>
</comment>
<evidence type="ECO:0000256" key="1">
    <source>
        <dbReference type="ARBA" id="ARBA00004651"/>
    </source>
</evidence>
<evidence type="ECO:0000259" key="8">
    <source>
        <dbReference type="Pfam" id="PF02687"/>
    </source>
</evidence>
<dbReference type="Proteomes" id="UP000028302">
    <property type="component" value="Unassembled WGS sequence"/>
</dbReference>
<protein>
    <submittedName>
        <fullName evidence="10">ABC-type transport system, involved in lipoprotein release, permease component</fullName>
    </submittedName>
</protein>
<evidence type="ECO:0000256" key="7">
    <source>
        <dbReference type="SAM" id="Phobius"/>
    </source>
</evidence>
<gene>
    <name evidence="10" type="ORF">C41B8_06672</name>
</gene>
<dbReference type="Pfam" id="PF12704">
    <property type="entry name" value="MacB_PCD"/>
    <property type="match status" value="1"/>
</dbReference>
<evidence type="ECO:0000256" key="4">
    <source>
        <dbReference type="ARBA" id="ARBA00022692"/>
    </source>
</evidence>
<evidence type="ECO:0000256" key="3">
    <source>
        <dbReference type="ARBA" id="ARBA00022475"/>
    </source>
</evidence>
<evidence type="ECO:0000313" key="10">
    <source>
        <dbReference type="EMBL" id="KEZ77957.1"/>
    </source>
</evidence>
<dbReference type="PATRIC" id="fig|1304275.5.peg.1364"/>
<dbReference type="PANTHER" id="PTHR43738:SF1">
    <property type="entry name" value="HEMIN TRANSPORT SYSTEM PERMEASE PROTEIN HRTB-RELATED"/>
    <property type="match status" value="1"/>
</dbReference>
<dbReference type="InterPro" id="IPR051125">
    <property type="entry name" value="ABC-4/HrtB_transporter"/>
</dbReference>
<name>A0A084IMM3_SALHC</name>
<evidence type="ECO:0000313" key="11">
    <source>
        <dbReference type="Proteomes" id="UP000028302"/>
    </source>
</evidence>
<keyword evidence="4 7" id="KW-0812">Transmembrane</keyword>
<dbReference type="PANTHER" id="PTHR43738">
    <property type="entry name" value="ABC TRANSPORTER, MEMBRANE PROTEIN"/>
    <property type="match status" value="1"/>
</dbReference>
<dbReference type="AlphaFoldDB" id="A0A084IMM3"/>
<proteinExistence type="predicted"/>
<feature type="domain" description="MacB-like periplasmic core" evidence="9">
    <location>
        <begin position="20"/>
        <end position="225"/>
    </location>
</feature>